<dbReference type="GO" id="GO:0043856">
    <property type="term" value="F:anti-sigma factor antagonist activity"/>
    <property type="evidence" value="ECO:0007669"/>
    <property type="project" value="InterPro"/>
</dbReference>
<evidence type="ECO:0000259" key="3">
    <source>
        <dbReference type="PROSITE" id="PS50801"/>
    </source>
</evidence>
<dbReference type="SUPFAM" id="SSF52091">
    <property type="entry name" value="SpoIIaa-like"/>
    <property type="match status" value="1"/>
</dbReference>
<dbReference type="Gene3D" id="3.30.750.24">
    <property type="entry name" value="STAS domain"/>
    <property type="match status" value="1"/>
</dbReference>
<dbReference type="NCBIfam" id="TIGR00377">
    <property type="entry name" value="ant_ant_sig"/>
    <property type="match status" value="1"/>
</dbReference>
<dbReference type="PANTHER" id="PTHR33495:SF2">
    <property type="entry name" value="ANTI-SIGMA FACTOR ANTAGONIST TM_1081-RELATED"/>
    <property type="match status" value="1"/>
</dbReference>
<dbReference type="PATRIC" id="fig|1076.23.peg.6299"/>
<dbReference type="RefSeq" id="WP_044405854.1">
    <property type="nucleotide sequence ID" value="NZ_JXXE01000070.1"/>
</dbReference>
<comment type="similarity">
    <text evidence="1 2">Belongs to the anti-sigma-factor antagonist family.</text>
</comment>
<dbReference type="AlphaFoldDB" id="A0A0D7F758"/>
<feature type="domain" description="STAS" evidence="3">
    <location>
        <begin position="12"/>
        <end position="99"/>
    </location>
</feature>
<reference evidence="4 5" key="1">
    <citation type="submission" date="2014-11" db="EMBL/GenBank/DDBJ databases">
        <title>Genomics and ecophysiology of heterotrophic nitrogen fixing bacteria isolated from estuarine surface water.</title>
        <authorList>
            <person name="Bentzon-Tilia M."/>
            <person name="Severin I."/>
            <person name="Hansen L.H."/>
            <person name="Riemann L."/>
        </authorList>
    </citation>
    <scope>NUCLEOTIDE SEQUENCE [LARGE SCALE GENOMIC DNA]</scope>
    <source>
        <strain evidence="4 5">BAL398</strain>
    </source>
</reference>
<accession>A0A0D7F758</accession>
<dbReference type="CDD" id="cd07043">
    <property type="entry name" value="STAS_anti-anti-sigma_factors"/>
    <property type="match status" value="1"/>
</dbReference>
<evidence type="ECO:0000313" key="4">
    <source>
        <dbReference type="EMBL" id="KIZ47552.1"/>
    </source>
</evidence>
<proteinExistence type="inferred from homology"/>
<evidence type="ECO:0000256" key="1">
    <source>
        <dbReference type="ARBA" id="ARBA00009013"/>
    </source>
</evidence>
<evidence type="ECO:0000313" key="5">
    <source>
        <dbReference type="Proteomes" id="UP000032515"/>
    </source>
</evidence>
<dbReference type="PROSITE" id="PS50801">
    <property type="entry name" value="STAS"/>
    <property type="match status" value="1"/>
</dbReference>
<gene>
    <name evidence="4" type="ORF">OO17_03750</name>
</gene>
<name>A0A0D7F758_RHOPL</name>
<dbReference type="InterPro" id="IPR002645">
    <property type="entry name" value="STAS_dom"/>
</dbReference>
<dbReference type="EMBL" id="JXXE01000070">
    <property type="protein sequence ID" value="KIZ47552.1"/>
    <property type="molecule type" value="Genomic_DNA"/>
</dbReference>
<dbReference type="InterPro" id="IPR058548">
    <property type="entry name" value="MlaB-like_STAS"/>
</dbReference>
<dbReference type="Proteomes" id="UP000032515">
    <property type="component" value="Unassembled WGS sequence"/>
</dbReference>
<dbReference type="InterPro" id="IPR036513">
    <property type="entry name" value="STAS_dom_sf"/>
</dbReference>
<evidence type="ECO:0000256" key="2">
    <source>
        <dbReference type="RuleBase" id="RU003749"/>
    </source>
</evidence>
<comment type="caution">
    <text evidence="4">The sequence shown here is derived from an EMBL/GenBank/DDBJ whole genome shotgun (WGS) entry which is preliminary data.</text>
</comment>
<dbReference type="InterPro" id="IPR003658">
    <property type="entry name" value="Anti-sigma_ant"/>
</dbReference>
<dbReference type="PANTHER" id="PTHR33495">
    <property type="entry name" value="ANTI-SIGMA FACTOR ANTAGONIST TM_1081-RELATED-RELATED"/>
    <property type="match status" value="1"/>
</dbReference>
<protein>
    <recommendedName>
        <fullName evidence="2">Anti-sigma factor antagonist</fullName>
    </recommendedName>
</protein>
<sequence>MRFVFKGSDATVSLTGELTFVDHQAFREVADRLGASTGKTIVIELADLEFIDSAGLGMLLIAREEARKTNRTLVLRGAKGQVGRMFALTKFDTLFSVEA</sequence>
<dbReference type="OrthoDB" id="8236316at2"/>
<dbReference type="Pfam" id="PF13466">
    <property type="entry name" value="STAS_2"/>
    <property type="match status" value="1"/>
</dbReference>
<organism evidence="4 5">
    <name type="scientific">Rhodopseudomonas palustris</name>
    <dbReference type="NCBI Taxonomy" id="1076"/>
    <lineage>
        <taxon>Bacteria</taxon>
        <taxon>Pseudomonadati</taxon>
        <taxon>Pseudomonadota</taxon>
        <taxon>Alphaproteobacteria</taxon>
        <taxon>Hyphomicrobiales</taxon>
        <taxon>Nitrobacteraceae</taxon>
        <taxon>Rhodopseudomonas</taxon>
    </lineage>
</organism>